<evidence type="ECO:0000259" key="1">
    <source>
        <dbReference type="Pfam" id="PF06114"/>
    </source>
</evidence>
<feature type="domain" description="IrrE N-terminal-like" evidence="1">
    <location>
        <begin position="35"/>
        <end position="117"/>
    </location>
</feature>
<evidence type="ECO:0000313" key="2">
    <source>
        <dbReference type="EMBL" id="GGA10510.1"/>
    </source>
</evidence>
<name>A0A8J2TX10_9MICO</name>
<protein>
    <recommendedName>
        <fullName evidence="1">IrrE N-terminal-like domain-containing protein</fullName>
    </recommendedName>
</protein>
<reference evidence="2" key="1">
    <citation type="journal article" date="2014" name="Int. J. Syst. Evol. Microbiol.">
        <title>Complete genome sequence of Corynebacterium casei LMG S-19264T (=DSM 44701T), isolated from a smear-ripened cheese.</title>
        <authorList>
            <consortium name="US DOE Joint Genome Institute (JGI-PGF)"/>
            <person name="Walter F."/>
            <person name="Albersmeier A."/>
            <person name="Kalinowski J."/>
            <person name="Ruckert C."/>
        </authorList>
    </citation>
    <scope>NUCLEOTIDE SEQUENCE</scope>
    <source>
        <strain evidence="2">CGMCC 1.12785</strain>
    </source>
</reference>
<reference evidence="2" key="2">
    <citation type="submission" date="2020-09" db="EMBL/GenBank/DDBJ databases">
        <authorList>
            <person name="Sun Q."/>
            <person name="Zhou Y."/>
        </authorList>
    </citation>
    <scope>NUCLEOTIDE SEQUENCE</scope>
    <source>
        <strain evidence="2">CGMCC 1.12785</strain>
    </source>
</reference>
<comment type="caution">
    <text evidence="2">The sequence shown here is derived from an EMBL/GenBank/DDBJ whole genome shotgun (WGS) entry which is preliminary data.</text>
</comment>
<dbReference type="RefSeq" id="WP_188549991.1">
    <property type="nucleotide sequence ID" value="NZ_BMFY01000004.1"/>
</dbReference>
<sequence>MQHNPWRELAALDGVVVSWRDDLPPGVLGATDGVSIIYLRKDLRQVERRCTLAHELTHLRLGHRGCVDPRTEAEVRRLTALRLVSLPQLLDAARWAGTDAELARELWVTRAVLADRLAALSPAERAQLDRVADGAWHHG</sequence>
<proteinExistence type="predicted"/>
<gene>
    <name evidence="2" type="ORF">GCM10011333_11630</name>
</gene>
<dbReference type="EMBL" id="BMFY01000004">
    <property type="protein sequence ID" value="GGA10510.1"/>
    <property type="molecule type" value="Genomic_DNA"/>
</dbReference>
<organism evidence="2 3">
    <name type="scientific">Sediminivirga luteola</name>
    <dbReference type="NCBI Taxonomy" id="1774748"/>
    <lineage>
        <taxon>Bacteria</taxon>
        <taxon>Bacillati</taxon>
        <taxon>Actinomycetota</taxon>
        <taxon>Actinomycetes</taxon>
        <taxon>Micrococcales</taxon>
        <taxon>Brevibacteriaceae</taxon>
        <taxon>Sediminivirga</taxon>
    </lineage>
</organism>
<evidence type="ECO:0000313" key="3">
    <source>
        <dbReference type="Proteomes" id="UP000616114"/>
    </source>
</evidence>
<dbReference type="AlphaFoldDB" id="A0A8J2TX10"/>
<dbReference type="Pfam" id="PF06114">
    <property type="entry name" value="Peptidase_M78"/>
    <property type="match status" value="1"/>
</dbReference>
<dbReference type="InterPro" id="IPR010359">
    <property type="entry name" value="IrrE_HExxH"/>
</dbReference>
<accession>A0A8J2TX10</accession>
<dbReference type="Proteomes" id="UP000616114">
    <property type="component" value="Unassembled WGS sequence"/>
</dbReference>
<keyword evidence="3" id="KW-1185">Reference proteome</keyword>